<dbReference type="SUPFAM" id="SSF46785">
    <property type="entry name" value="Winged helix' DNA-binding domain"/>
    <property type="match status" value="1"/>
</dbReference>
<dbReference type="InterPro" id="IPR001845">
    <property type="entry name" value="HTH_ArsR_DNA-bd_dom"/>
</dbReference>
<evidence type="ECO:0000259" key="2">
    <source>
        <dbReference type="SMART" id="SM00418"/>
    </source>
</evidence>
<dbReference type="InterPro" id="IPR036390">
    <property type="entry name" value="WH_DNA-bd_sf"/>
</dbReference>
<dbReference type="EMBL" id="VOGW01000209">
    <property type="protein sequence ID" value="TWV25606.1"/>
    <property type="molecule type" value="Genomic_DNA"/>
</dbReference>
<dbReference type="GO" id="GO:0003700">
    <property type="term" value="F:DNA-binding transcription factor activity"/>
    <property type="evidence" value="ECO:0007669"/>
    <property type="project" value="InterPro"/>
</dbReference>
<comment type="caution">
    <text evidence="3">The sequence shown here is derived from an EMBL/GenBank/DDBJ whole genome shotgun (WGS) entry which is preliminary data.</text>
</comment>
<name>A0A5C6I955_9ACTN</name>
<proteinExistence type="predicted"/>
<dbReference type="Proteomes" id="UP000320481">
    <property type="component" value="Unassembled WGS sequence"/>
</dbReference>
<dbReference type="InterPro" id="IPR011991">
    <property type="entry name" value="ArsR-like_HTH"/>
</dbReference>
<evidence type="ECO:0000256" key="1">
    <source>
        <dbReference type="SAM" id="MobiDB-lite"/>
    </source>
</evidence>
<evidence type="ECO:0000313" key="3">
    <source>
        <dbReference type="EMBL" id="TWV25606.1"/>
    </source>
</evidence>
<dbReference type="CDD" id="cd00090">
    <property type="entry name" value="HTH_ARSR"/>
    <property type="match status" value="1"/>
</dbReference>
<dbReference type="Pfam" id="PF12840">
    <property type="entry name" value="HTH_20"/>
    <property type="match status" value="1"/>
</dbReference>
<protein>
    <submittedName>
        <fullName evidence="3">Helix-turn-helix domain-containing protein</fullName>
    </submittedName>
</protein>
<evidence type="ECO:0000313" key="4">
    <source>
        <dbReference type="Proteomes" id="UP000320481"/>
    </source>
</evidence>
<gene>
    <name evidence="3" type="ORF">FRZ03_38540</name>
</gene>
<dbReference type="InterPro" id="IPR036388">
    <property type="entry name" value="WH-like_DNA-bd_sf"/>
</dbReference>
<feature type="region of interest" description="Disordered" evidence="1">
    <location>
        <begin position="1"/>
        <end position="35"/>
    </location>
</feature>
<dbReference type="AlphaFoldDB" id="A0A5C6I955"/>
<keyword evidence="4" id="KW-1185">Reference proteome</keyword>
<reference evidence="3" key="1">
    <citation type="journal article" date="2019" name="Microbiol. Resour. Announc.">
        <title>Draft Genomic Sequences of Streptomyces misionensis and Streptomyces albidoflavus, bacteria applied for phytopathogen biocontrol.</title>
        <authorList>
            <person name="Pylro V."/>
            <person name="Dias A."/>
            <person name="Andreote F."/>
            <person name="Varani A."/>
            <person name="Andreote C."/>
            <person name="Bernardo E."/>
            <person name="Martins T."/>
        </authorList>
    </citation>
    <scope>NUCLEOTIDE SEQUENCE [LARGE SCALE GENOMIC DNA]</scope>
    <source>
        <strain evidence="3">66</strain>
    </source>
</reference>
<sequence length="235" mass="26938">MRPKVLDPTASTLERRENSAKKIRQTSGISQGSRGYRCRMTDGLPEMTSLERTALYKSLGNPLRRRILDYLGRHGEANSTVLARELGESSGTTSYHLRKLAEQRLIEEIPEKSGGRERWWRSLPLRHITPDPATMTPDEYAAAADLAHLKIEFDTALYHRAHREYTGPEGWTQIQRTNTWMTREELLAFMREYHALLERYGHLREDAPEGARPVMIRYYAVPDATEERTGDPAGS</sequence>
<feature type="domain" description="HTH arsR-type" evidence="2">
    <location>
        <begin position="54"/>
        <end position="134"/>
    </location>
</feature>
<dbReference type="SMART" id="SM00418">
    <property type="entry name" value="HTH_ARSR"/>
    <property type="match status" value="1"/>
</dbReference>
<organism evidence="3 4">
    <name type="scientific">Streptomyces misionensis</name>
    <dbReference type="NCBI Taxonomy" id="67331"/>
    <lineage>
        <taxon>Bacteria</taxon>
        <taxon>Bacillati</taxon>
        <taxon>Actinomycetota</taxon>
        <taxon>Actinomycetes</taxon>
        <taxon>Kitasatosporales</taxon>
        <taxon>Streptomycetaceae</taxon>
        <taxon>Streptomyces</taxon>
    </lineage>
</organism>
<dbReference type="Gene3D" id="1.10.10.10">
    <property type="entry name" value="Winged helix-like DNA-binding domain superfamily/Winged helix DNA-binding domain"/>
    <property type="match status" value="1"/>
</dbReference>
<accession>A0A5C6I955</accession>